<gene>
    <name evidence="2" type="ORF">MFFC18_03740</name>
</gene>
<proteinExistence type="predicted"/>
<dbReference type="InterPro" id="IPR036866">
    <property type="entry name" value="RibonucZ/Hydroxyglut_hydro"/>
</dbReference>
<dbReference type="EMBL" id="CP042912">
    <property type="protein sequence ID" value="QEG20525.1"/>
    <property type="molecule type" value="Genomic_DNA"/>
</dbReference>
<feature type="domain" description="Metallo-beta-lactamase" evidence="1">
    <location>
        <begin position="29"/>
        <end position="214"/>
    </location>
</feature>
<dbReference type="KEGG" id="mff:MFFC18_03740"/>
<dbReference type="Proteomes" id="UP000322214">
    <property type="component" value="Chromosome"/>
</dbReference>
<keyword evidence="3" id="KW-1185">Reference proteome</keyword>
<dbReference type="STRING" id="980251.GCA_001642875_02442"/>
<evidence type="ECO:0000313" key="3">
    <source>
        <dbReference type="Proteomes" id="UP000322214"/>
    </source>
</evidence>
<dbReference type="RefSeq" id="WP_075084858.1">
    <property type="nucleotide sequence ID" value="NZ_CP042912.1"/>
</dbReference>
<dbReference type="PANTHER" id="PTHR42663">
    <property type="entry name" value="HYDROLASE C777.06C-RELATED-RELATED"/>
    <property type="match status" value="1"/>
</dbReference>
<dbReference type="AlphaFoldDB" id="A0A5B9P5S4"/>
<dbReference type="InterPro" id="IPR001279">
    <property type="entry name" value="Metallo-B-lactamas"/>
</dbReference>
<protein>
    <submittedName>
        <fullName evidence="2">Ribonuclease Z</fullName>
    </submittedName>
</protein>
<sequence>MNLHFLGTTGYHPNEKRQTACLMIPEHGIIFDAGTGLFRARDLICTTTLDIFLSHVHLDHSIGLTFLYNVLWGKDIERVTVHLDGDKIPAIENALYHKDLFPVGPNFDMKPLPTGPIELTKEISIDHCPLDHPGGSTGYRLQHPGGSLAYITDTVANPNADYVDFIADVDVLVHECYFPDGWEDRAELTGHSCLTPVANVATTARAKQTYLVHMNPLDGSDDPLDVKSVERICSTMQLAEDQMIIEL</sequence>
<evidence type="ECO:0000313" key="2">
    <source>
        <dbReference type="EMBL" id="QEG20525.1"/>
    </source>
</evidence>
<name>A0A5B9P5S4_9BACT</name>
<dbReference type="PANTHER" id="PTHR42663:SF6">
    <property type="entry name" value="HYDROLASE C777.06C-RELATED"/>
    <property type="match status" value="1"/>
</dbReference>
<dbReference type="OrthoDB" id="9800940at2"/>
<organism evidence="2 3">
    <name type="scientific">Mariniblastus fucicola</name>
    <dbReference type="NCBI Taxonomy" id="980251"/>
    <lineage>
        <taxon>Bacteria</taxon>
        <taxon>Pseudomonadati</taxon>
        <taxon>Planctomycetota</taxon>
        <taxon>Planctomycetia</taxon>
        <taxon>Pirellulales</taxon>
        <taxon>Pirellulaceae</taxon>
        <taxon>Mariniblastus</taxon>
    </lineage>
</organism>
<accession>A0A5B9P5S4</accession>
<dbReference type="Gene3D" id="3.60.15.10">
    <property type="entry name" value="Ribonuclease Z/Hydroxyacylglutathione hydrolase-like"/>
    <property type="match status" value="1"/>
</dbReference>
<dbReference type="Pfam" id="PF12706">
    <property type="entry name" value="Lactamase_B_2"/>
    <property type="match status" value="1"/>
</dbReference>
<evidence type="ECO:0000259" key="1">
    <source>
        <dbReference type="Pfam" id="PF12706"/>
    </source>
</evidence>
<reference evidence="2 3" key="1">
    <citation type="submission" date="2019-08" db="EMBL/GenBank/DDBJ databases">
        <title>Deep-cultivation of Planctomycetes and their phenomic and genomic characterization uncovers novel biology.</title>
        <authorList>
            <person name="Wiegand S."/>
            <person name="Jogler M."/>
            <person name="Boedeker C."/>
            <person name="Pinto D."/>
            <person name="Vollmers J."/>
            <person name="Rivas-Marin E."/>
            <person name="Kohn T."/>
            <person name="Peeters S.H."/>
            <person name="Heuer A."/>
            <person name="Rast P."/>
            <person name="Oberbeckmann S."/>
            <person name="Bunk B."/>
            <person name="Jeske O."/>
            <person name="Meyerdierks A."/>
            <person name="Storesund J.E."/>
            <person name="Kallscheuer N."/>
            <person name="Luecker S."/>
            <person name="Lage O.M."/>
            <person name="Pohl T."/>
            <person name="Merkel B.J."/>
            <person name="Hornburger P."/>
            <person name="Mueller R.-W."/>
            <person name="Bruemmer F."/>
            <person name="Labrenz M."/>
            <person name="Spormann A.M."/>
            <person name="Op den Camp H."/>
            <person name="Overmann J."/>
            <person name="Amann R."/>
            <person name="Jetten M.S.M."/>
            <person name="Mascher T."/>
            <person name="Medema M.H."/>
            <person name="Devos D.P."/>
            <person name="Kaster A.-K."/>
            <person name="Ovreas L."/>
            <person name="Rohde M."/>
            <person name="Galperin M.Y."/>
            <person name="Jogler C."/>
        </authorList>
    </citation>
    <scope>NUCLEOTIDE SEQUENCE [LARGE SCALE GENOMIC DNA]</scope>
    <source>
        <strain evidence="2 3">FC18</strain>
    </source>
</reference>
<dbReference type="SUPFAM" id="SSF56281">
    <property type="entry name" value="Metallo-hydrolase/oxidoreductase"/>
    <property type="match status" value="1"/>
</dbReference>